<dbReference type="SUPFAM" id="SSF52096">
    <property type="entry name" value="ClpP/crotonase"/>
    <property type="match status" value="1"/>
</dbReference>
<comment type="similarity">
    <text evidence="1">Belongs to the enoyl-CoA hydratase/isomerase family.</text>
</comment>
<dbReference type="PANTHER" id="PTHR11941:SF54">
    <property type="entry name" value="ENOYL-COA HYDRATASE, MITOCHONDRIAL"/>
    <property type="match status" value="1"/>
</dbReference>
<dbReference type="Gene3D" id="3.90.226.10">
    <property type="entry name" value="2-enoyl-CoA Hydratase, Chain A, domain 1"/>
    <property type="match status" value="1"/>
</dbReference>
<evidence type="ECO:0000256" key="2">
    <source>
        <dbReference type="ARBA" id="ARBA00023239"/>
    </source>
</evidence>
<dbReference type="InterPro" id="IPR014748">
    <property type="entry name" value="Enoyl-CoA_hydra_C"/>
</dbReference>
<dbReference type="Gene3D" id="1.10.12.10">
    <property type="entry name" value="Lyase 2-enoyl-coa Hydratase, Chain A, domain 2"/>
    <property type="match status" value="1"/>
</dbReference>
<dbReference type="RefSeq" id="WP_079649960.1">
    <property type="nucleotide sequence ID" value="NZ_FUYM01000010.1"/>
</dbReference>
<gene>
    <name evidence="3" type="ORF">SAMN06295920_110164</name>
</gene>
<dbReference type="InterPro" id="IPR001753">
    <property type="entry name" value="Enoyl-CoA_hydra/iso"/>
</dbReference>
<dbReference type="STRING" id="439228.SAMN06295920_110164"/>
<accession>A0A1T5FRU5</accession>
<proteinExistence type="inferred from homology"/>
<reference evidence="4" key="1">
    <citation type="submission" date="2017-02" db="EMBL/GenBank/DDBJ databases">
        <authorList>
            <person name="Varghese N."/>
            <person name="Submissions S."/>
        </authorList>
    </citation>
    <scope>NUCLEOTIDE SEQUENCE [LARGE SCALE GENOMIC DNA]</scope>
    <source>
        <strain evidence="4">UM2</strain>
    </source>
</reference>
<evidence type="ECO:0000313" key="4">
    <source>
        <dbReference type="Proteomes" id="UP000189818"/>
    </source>
</evidence>
<protein>
    <submittedName>
        <fullName evidence="3">Enoyl-CoA hydratase</fullName>
    </submittedName>
</protein>
<name>A0A1T5FRU5_9SPHN</name>
<dbReference type="InterPro" id="IPR029045">
    <property type="entry name" value="ClpP/crotonase-like_dom_sf"/>
</dbReference>
<dbReference type="Pfam" id="PF00378">
    <property type="entry name" value="ECH_1"/>
    <property type="match status" value="1"/>
</dbReference>
<dbReference type="AlphaFoldDB" id="A0A1T5FRU5"/>
<dbReference type="CDD" id="cd06558">
    <property type="entry name" value="crotonase-like"/>
    <property type="match status" value="1"/>
</dbReference>
<evidence type="ECO:0000256" key="1">
    <source>
        <dbReference type="ARBA" id="ARBA00005254"/>
    </source>
</evidence>
<dbReference type="OrthoDB" id="5730382at2"/>
<sequence length="254" mass="27037">MTSIRIERSGAVARVTMDRPPVNALTLADYEALTEAFEEIGGDPTINCVVFTGAGSKAFCAGKDLHEFVSARLEDDEANAVIIRRTFATIRHCPVPVIAAINGPALGAGCVLAAVSDIRLSVPTATFGLPEINIGRCGGTAHVGRLVKQGMLRRMVFTGRPIKAPMALVTGLVDELVDPAKLLDTAHALADDIAQKAPLGLRLGKESMNAAEFLPVDEGYALEQTYSTKLMATEDAREAVRAVVEKRAPVFRGR</sequence>
<dbReference type="PANTHER" id="PTHR11941">
    <property type="entry name" value="ENOYL-COA HYDRATASE-RELATED"/>
    <property type="match status" value="1"/>
</dbReference>
<dbReference type="Proteomes" id="UP000189818">
    <property type="component" value="Unassembled WGS sequence"/>
</dbReference>
<dbReference type="GO" id="GO:0006635">
    <property type="term" value="P:fatty acid beta-oxidation"/>
    <property type="evidence" value="ECO:0007669"/>
    <property type="project" value="TreeGrafter"/>
</dbReference>
<dbReference type="GO" id="GO:0016829">
    <property type="term" value="F:lyase activity"/>
    <property type="evidence" value="ECO:0007669"/>
    <property type="project" value="UniProtKB-KW"/>
</dbReference>
<keyword evidence="2" id="KW-0456">Lyase</keyword>
<evidence type="ECO:0000313" key="3">
    <source>
        <dbReference type="EMBL" id="SKB98905.1"/>
    </source>
</evidence>
<organism evidence="3 4">
    <name type="scientific">Rhizorhabdus histidinilytica</name>
    <dbReference type="NCBI Taxonomy" id="439228"/>
    <lineage>
        <taxon>Bacteria</taxon>
        <taxon>Pseudomonadati</taxon>
        <taxon>Pseudomonadota</taxon>
        <taxon>Alphaproteobacteria</taxon>
        <taxon>Sphingomonadales</taxon>
        <taxon>Sphingomonadaceae</taxon>
        <taxon>Rhizorhabdus</taxon>
    </lineage>
</organism>
<dbReference type="EMBL" id="FUYM01000010">
    <property type="protein sequence ID" value="SKB98905.1"/>
    <property type="molecule type" value="Genomic_DNA"/>
</dbReference>
<keyword evidence="4" id="KW-1185">Reference proteome</keyword>